<gene>
    <name evidence="1" type="ORF">dnl_35540</name>
</gene>
<dbReference type="KEGG" id="dli:dnl_35540"/>
<evidence type="ECO:0000313" key="1">
    <source>
        <dbReference type="EMBL" id="QTA81223.1"/>
    </source>
</evidence>
<name>A0A975GHY7_9BACT</name>
<reference evidence="1" key="1">
    <citation type="journal article" date="2021" name="Microb. Physiol.">
        <title>Proteogenomic Insights into the Physiology of Marine, Sulfate-Reducing, Filamentous Desulfonema limicola and Desulfonema magnum.</title>
        <authorList>
            <person name="Schnaars V."/>
            <person name="Wohlbrand L."/>
            <person name="Scheve S."/>
            <person name="Hinrichs C."/>
            <person name="Reinhardt R."/>
            <person name="Rabus R."/>
        </authorList>
    </citation>
    <scope>NUCLEOTIDE SEQUENCE</scope>
    <source>
        <strain evidence="1">5ac10</strain>
    </source>
</reference>
<evidence type="ECO:0008006" key="3">
    <source>
        <dbReference type="Google" id="ProtNLM"/>
    </source>
</evidence>
<dbReference type="RefSeq" id="WP_207687291.1">
    <property type="nucleotide sequence ID" value="NZ_CP061799.1"/>
</dbReference>
<dbReference type="AlphaFoldDB" id="A0A975GHY7"/>
<accession>A0A975GHY7</accession>
<dbReference type="Proteomes" id="UP000663720">
    <property type="component" value="Chromosome"/>
</dbReference>
<proteinExistence type="predicted"/>
<sequence>MKKLISLPAEFDYNLLLHALRDYKKPRDKIRGLTRGKDIIRVKKGLYVLGKDYNKPYNKYVLSNLIYGPSYITGQTALEFWNMIPERVELIISMTTKRKKKFETPVGSFSYLYCPKPAFPIGIKLENAGDEKNFLIASSEKALCDIVAMQTHIKSQKEMQEFLELMRLNPGFYENLNYSLLEEIETGYHRQPLRLLVKSLKDSYV</sequence>
<protein>
    <recommendedName>
        <fullName evidence="3">Transcriptional regulator, AbiEi antitoxin, Type IV TA system</fullName>
    </recommendedName>
</protein>
<dbReference type="EMBL" id="CP061799">
    <property type="protein sequence ID" value="QTA81223.1"/>
    <property type="molecule type" value="Genomic_DNA"/>
</dbReference>
<organism evidence="1 2">
    <name type="scientific">Desulfonema limicola</name>
    <dbReference type="NCBI Taxonomy" id="45656"/>
    <lineage>
        <taxon>Bacteria</taxon>
        <taxon>Pseudomonadati</taxon>
        <taxon>Thermodesulfobacteriota</taxon>
        <taxon>Desulfobacteria</taxon>
        <taxon>Desulfobacterales</taxon>
        <taxon>Desulfococcaceae</taxon>
        <taxon>Desulfonema</taxon>
    </lineage>
</organism>
<evidence type="ECO:0000313" key="2">
    <source>
        <dbReference type="Proteomes" id="UP000663720"/>
    </source>
</evidence>
<keyword evidence="2" id="KW-1185">Reference proteome</keyword>